<gene>
    <name evidence="5" type="ORF">B0T14DRAFT_564418</name>
</gene>
<feature type="binding site" evidence="2">
    <location>
        <position position="177"/>
    </location>
    <ligand>
        <name>ATP</name>
        <dbReference type="ChEBI" id="CHEBI:30616"/>
    </ligand>
</feature>
<dbReference type="GO" id="GO:0004672">
    <property type="term" value="F:protein kinase activity"/>
    <property type="evidence" value="ECO:0007669"/>
    <property type="project" value="InterPro"/>
</dbReference>
<comment type="similarity">
    <text evidence="1">Belongs to the protein kinase superfamily. CAMK Ser/Thr protein kinase family. CHEK2 subfamily.</text>
</comment>
<dbReference type="SMART" id="SM00240">
    <property type="entry name" value="FHA"/>
    <property type="match status" value="1"/>
</dbReference>
<keyword evidence="6" id="KW-1185">Reference proteome</keyword>
<dbReference type="GO" id="GO:0005524">
    <property type="term" value="F:ATP binding"/>
    <property type="evidence" value="ECO:0007669"/>
    <property type="project" value="UniProtKB-UniRule"/>
</dbReference>
<proteinExistence type="inferred from homology"/>
<accession>A0AA39WWP2</accession>
<dbReference type="AlphaFoldDB" id="A0AA39WWP2"/>
<evidence type="ECO:0000313" key="6">
    <source>
        <dbReference type="Proteomes" id="UP001175000"/>
    </source>
</evidence>
<dbReference type="Gene3D" id="3.30.200.20">
    <property type="entry name" value="Phosphorylase Kinase, domain 1"/>
    <property type="match status" value="1"/>
</dbReference>
<dbReference type="InterPro" id="IPR000253">
    <property type="entry name" value="FHA_dom"/>
</dbReference>
<dbReference type="Gene3D" id="2.60.200.20">
    <property type="match status" value="1"/>
</dbReference>
<evidence type="ECO:0000256" key="2">
    <source>
        <dbReference type="PROSITE-ProRule" id="PRU10141"/>
    </source>
</evidence>
<dbReference type="SUPFAM" id="SSF49879">
    <property type="entry name" value="SMAD/FHA domain"/>
    <property type="match status" value="1"/>
</dbReference>
<dbReference type="PROSITE" id="PS50006">
    <property type="entry name" value="FHA_DOMAIN"/>
    <property type="match status" value="1"/>
</dbReference>
<dbReference type="InterPro" id="IPR017441">
    <property type="entry name" value="Protein_kinase_ATP_BS"/>
</dbReference>
<protein>
    <submittedName>
        <fullName evidence="5">Uncharacterized protein</fullName>
    </submittedName>
</protein>
<feature type="domain" description="Protein kinase" evidence="4">
    <location>
        <begin position="148"/>
        <end position="240"/>
    </location>
</feature>
<organism evidence="5 6">
    <name type="scientific">Immersiella caudata</name>
    <dbReference type="NCBI Taxonomy" id="314043"/>
    <lineage>
        <taxon>Eukaryota</taxon>
        <taxon>Fungi</taxon>
        <taxon>Dikarya</taxon>
        <taxon>Ascomycota</taxon>
        <taxon>Pezizomycotina</taxon>
        <taxon>Sordariomycetes</taxon>
        <taxon>Sordariomycetidae</taxon>
        <taxon>Sordariales</taxon>
        <taxon>Lasiosphaeriaceae</taxon>
        <taxon>Immersiella</taxon>
    </lineage>
</organism>
<evidence type="ECO:0000313" key="5">
    <source>
        <dbReference type="EMBL" id="KAK0623013.1"/>
    </source>
</evidence>
<feature type="domain" description="FHA" evidence="3">
    <location>
        <begin position="34"/>
        <end position="91"/>
    </location>
</feature>
<evidence type="ECO:0000259" key="4">
    <source>
        <dbReference type="PROSITE" id="PS50011"/>
    </source>
</evidence>
<dbReference type="Pfam" id="PF00498">
    <property type="entry name" value="FHA"/>
    <property type="match status" value="1"/>
</dbReference>
<dbReference type="SUPFAM" id="SSF56112">
    <property type="entry name" value="Protein kinase-like (PK-like)"/>
    <property type="match status" value="1"/>
</dbReference>
<dbReference type="PROSITE" id="PS00107">
    <property type="entry name" value="PROTEIN_KINASE_ATP"/>
    <property type="match status" value="1"/>
</dbReference>
<dbReference type="Proteomes" id="UP001175000">
    <property type="component" value="Unassembled WGS sequence"/>
</dbReference>
<sequence>MDSNILLLAESYVGDLSVTPLTTETYQVVTDKTIKVGRDPDENTIINHPQISRNHLESYSITVDQESRHGPLIFVRDRRSNSGTYVNDRLIGNASKVSPGRLLDNGDVVTISRPAITRLRFIQGPESSPSRLNNLQRRESELFKDKYEISNRTIGDGAHAVVYLATEKRTSCQIVCKIHNLANSYHSTHRLRRVRQEAVLLSYLDHPNIISIVAAFQTSNTMSVSPSGYGPAFGPDSNTQ</sequence>
<comment type="caution">
    <text evidence="5">The sequence shown here is derived from an EMBL/GenBank/DDBJ whole genome shotgun (WGS) entry which is preliminary data.</text>
</comment>
<keyword evidence="2" id="KW-0067">ATP-binding</keyword>
<keyword evidence="2" id="KW-0547">Nucleotide-binding</keyword>
<dbReference type="InterPro" id="IPR011009">
    <property type="entry name" value="Kinase-like_dom_sf"/>
</dbReference>
<evidence type="ECO:0000259" key="3">
    <source>
        <dbReference type="PROSITE" id="PS50006"/>
    </source>
</evidence>
<dbReference type="Pfam" id="PF00069">
    <property type="entry name" value="Pkinase"/>
    <property type="match status" value="1"/>
</dbReference>
<evidence type="ECO:0000256" key="1">
    <source>
        <dbReference type="ARBA" id="ARBA00005575"/>
    </source>
</evidence>
<name>A0AA39WWP2_9PEZI</name>
<dbReference type="EMBL" id="JAULSU010000003">
    <property type="protein sequence ID" value="KAK0623013.1"/>
    <property type="molecule type" value="Genomic_DNA"/>
</dbReference>
<reference evidence="5" key="1">
    <citation type="submission" date="2023-06" db="EMBL/GenBank/DDBJ databases">
        <title>Genome-scale phylogeny and comparative genomics of the fungal order Sordariales.</title>
        <authorList>
            <consortium name="Lawrence Berkeley National Laboratory"/>
            <person name="Hensen N."/>
            <person name="Bonometti L."/>
            <person name="Westerberg I."/>
            <person name="Brannstrom I.O."/>
            <person name="Guillou S."/>
            <person name="Cros-Aarteil S."/>
            <person name="Calhoun S."/>
            <person name="Haridas S."/>
            <person name="Kuo A."/>
            <person name="Mondo S."/>
            <person name="Pangilinan J."/>
            <person name="Riley R."/>
            <person name="Labutti K."/>
            <person name="Andreopoulos B."/>
            <person name="Lipzen A."/>
            <person name="Chen C."/>
            <person name="Yanf M."/>
            <person name="Daum C."/>
            <person name="Ng V."/>
            <person name="Clum A."/>
            <person name="Steindorff A."/>
            <person name="Ohm R."/>
            <person name="Martin F."/>
            <person name="Silar P."/>
            <person name="Natvig D."/>
            <person name="Lalanne C."/>
            <person name="Gautier V."/>
            <person name="Ament-Velasquez S.L."/>
            <person name="Kruys A."/>
            <person name="Hutchinson M.I."/>
            <person name="Powell A.J."/>
            <person name="Barry K."/>
            <person name="Miller A.N."/>
            <person name="Grigoriev I.V."/>
            <person name="Debuchy R."/>
            <person name="Gladieux P."/>
            <person name="Thoren M.H."/>
            <person name="Johannesson H."/>
        </authorList>
    </citation>
    <scope>NUCLEOTIDE SEQUENCE</scope>
    <source>
        <strain evidence="5">CBS 606.72</strain>
    </source>
</reference>
<dbReference type="InterPro" id="IPR008984">
    <property type="entry name" value="SMAD_FHA_dom_sf"/>
</dbReference>
<dbReference type="InterPro" id="IPR000719">
    <property type="entry name" value="Prot_kinase_dom"/>
</dbReference>
<dbReference type="PROSITE" id="PS50011">
    <property type="entry name" value="PROTEIN_KINASE_DOM"/>
    <property type="match status" value="1"/>
</dbReference>